<organism evidence="1 2">
    <name type="scientific">Aspergillus sclerotiicarbonarius (strain CBS 121057 / IBT 28362)</name>
    <dbReference type="NCBI Taxonomy" id="1448318"/>
    <lineage>
        <taxon>Eukaryota</taxon>
        <taxon>Fungi</taxon>
        <taxon>Dikarya</taxon>
        <taxon>Ascomycota</taxon>
        <taxon>Pezizomycotina</taxon>
        <taxon>Eurotiomycetes</taxon>
        <taxon>Eurotiomycetidae</taxon>
        <taxon>Eurotiales</taxon>
        <taxon>Aspergillaceae</taxon>
        <taxon>Aspergillus</taxon>
        <taxon>Aspergillus subgen. Circumdati</taxon>
    </lineage>
</organism>
<sequence length="279" mass="30674">MFYRRAIESGRGQSTSVPDWASRSRQAGFLFLRSLNAIRVTLAYMRTTIPWRSKRLVDLHDLVAASPVLEQKSDSESVDLLPVPGGFPGYMTRILHGLAGWPGDAAREIWNVTAQENGGTYDGLRMAWARAQEATNDSAGEQMGRGRDDAVASGYRPRYAGRMMRVPGDPSDPCIPSQCISRALISVRNPSFKLCIKNSRTGEATFSDASMTASSPRNPRHCYETVDGQCTTSPDVPELIAPATYSDQFWPNPDGSMIYSARLEVMVLLAEALLHSVPK</sequence>
<accession>A0A319EM72</accession>
<protein>
    <submittedName>
        <fullName evidence="1">Uncharacterized protein</fullName>
    </submittedName>
</protein>
<proteinExistence type="predicted"/>
<dbReference type="VEuPathDB" id="FungiDB:BO78DRAFT_382641"/>
<dbReference type="AlphaFoldDB" id="A0A319EM72"/>
<reference evidence="1 2" key="1">
    <citation type="submission" date="2018-02" db="EMBL/GenBank/DDBJ databases">
        <title>The genomes of Aspergillus section Nigri reveals drivers in fungal speciation.</title>
        <authorList>
            <consortium name="DOE Joint Genome Institute"/>
            <person name="Vesth T.C."/>
            <person name="Nybo J."/>
            <person name="Theobald S."/>
            <person name="Brandl J."/>
            <person name="Frisvad J.C."/>
            <person name="Nielsen K.F."/>
            <person name="Lyhne E.K."/>
            <person name="Kogle M.E."/>
            <person name="Kuo A."/>
            <person name="Riley R."/>
            <person name="Clum A."/>
            <person name="Nolan M."/>
            <person name="Lipzen A."/>
            <person name="Salamov A."/>
            <person name="Henrissat B."/>
            <person name="Wiebenga A."/>
            <person name="De vries R.P."/>
            <person name="Grigoriev I.V."/>
            <person name="Mortensen U.H."/>
            <person name="Andersen M.R."/>
            <person name="Baker S.E."/>
        </authorList>
    </citation>
    <scope>NUCLEOTIDE SEQUENCE [LARGE SCALE GENOMIC DNA]</scope>
    <source>
        <strain evidence="1 2">CBS 121057</strain>
    </source>
</reference>
<evidence type="ECO:0000313" key="1">
    <source>
        <dbReference type="EMBL" id="PYI11356.1"/>
    </source>
</evidence>
<name>A0A319EM72_ASPSB</name>
<dbReference type="Proteomes" id="UP000248423">
    <property type="component" value="Unassembled WGS sequence"/>
</dbReference>
<dbReference type="EMBL" id="KZ826318">
    <property type="protein sequence ID" value="PYI11356.1"/>
    <property type="molecule type" value="Genomic_DNA"/>
</dbReference>
<evidence type="ECO:0000313" key="2">
    <source>
        <dbReference type="Proteomes" id="UP000248423"/>
    </source>
</evidence>
<gene>
    <name evidence="1" type="ORF">BO78DRAFT_382641</name>
</gene>
<keyword evidence="2" id="KW-1185">Reference proteome</keyword>